<reference evidence="4 5" key="1">
    <citation type="submission" date="2024-02" db="EMBL/GenBank/DDBJ databases">
        <title>A draft genome for the cacao thread blight pathogen Marasmius crinis-equi.</title>
        <authorList>
            <person name="Cohen S.P."/>
            <person name="Baruah I.K."/>
            <person name="Amoako-Attah I."/>
            <person name="Bukari Y."/>
            <person name="Meinhardt L.W."/>
            <person name="Bailey B.A."/>
        </authorList>
    </citation>
    <scope>NUCLEOTIDE SEQUENCE [LARGE SCALE GENOMIC DNA]</scope>
    <source>
        <strain evidence="4 5">GH-76</strain>
    </source>
</reference>
<dbReference type="EMBL" id="JBAHYK010000794">
    <property type="protein sequence ID" value="KAL0571275.1"/>
    <property type="molecule type" value="Genomic_DNA"/>
</dbReference>
<dbReference type="PANTHER" id="PTHR40465">
    <property type="entry name" value="CHROMOSOME 1, WHOLE GENOME SHOTGUN SEQUENCE"/>
    <property type="match status" value="1"/>
</dbReference>
<name>A0ABR3F7M9_9AGAR</name>
<evidence type="ECO:0000259" key="3">
    <source>
        <dbReference type="Pfam" id="PF20152"/>
    </source>
</evidence>
<keyword evidence="2" id="KW-0472">Membrane</keyword>
<keyword evidence="5" id="KW-1185">Reference proteome</keyword>
<comment type="caution">
    <text evidence="4">The sequence shown here is derived from an EMBL/GenBank/DDBJ whole genome shotgun (WGS) entry which is preliminary data.</text>
</comment>
<organism evidence="4 5">
    <name type="scientific">Marasmius crinis-equi</name>
    <dbReference type="NCBI Taxonomy" id="585013"/>
    <lineage>
        <taxon>Eukaryota</taxon>
        <taxon>Fungi</taxon>
        <taxon>Dikarya</taxon>
        <taxon>Basidiomycota</taxon>
        <taxon>Agaricomycotina</taxon>
        <taxon>Agaricomycetes</taxon>
        <taxon>Agaricomycetidae</taxon>
        <taxon>Agaricales</taxon>
        <taxon>Marasmiineae</taxon>
        <taxon>Marasmiaceae</taxon>
        <taxon>Marasmius</taxon>
    </lineage>
</organism>
<feature type="region of interest" description="Disordered" evidence="1">
    <location>
        <begin position="291"/>
        <end position="323"/>
    </location>
</feature>
<feature type="transmembrane region" description="Helical" evidence="2">
    <location>
        <begin position="117"/>
        <end position="143"/>
    </location>
</feature>
<keyword evidence="2" id="KW-0812">Transmembrane</keyword>
<dbReference type="Proteomes" id="UP001465976">
    <property type="component" value="Unassembled WGS sequence"/>
</dbReference>
<feature type="domain" description="DUF6534" evidence="3">
    <location>
        <begin position="162"/>
        <end position="248"/>
    </location>
</feature>
<feature type="transmembrane region" description="Helical" evidence="2">
    <location>
        <begin position="155"/>
        <end position="175"/>
    </location>
</feature>
<feature type="compositionally biased region" description="Basic and acidic residues" evidence="1">
    <location>
        <begin position="301"/>
        <end position="323"/>
    </location>
</feature>
<evidence type="ECO:0000256" key="1">
    <source>
        <dbReference type="SAM" id="MobiDB-lite"/>
    </source>
</evidence>
<proteinExistence type="predicted"/>
<dbReference type="Pfam" id="PF20152">
    <property type="entry name" value="DUF6534"/>
    <property type="match status" value="1"/>
</dbReference>
<evidence type="ECO:0000313" key="4">
    <source>
        <dbReference type="EMBL" id="KAL0571275.1"/>
    </source>
</evidence>
<evidence type="ECO:0000313" key="5">
    <source>
        <dbReference type="Proteomes" id="UP001465976"/>
    </source>
</evidence>
<evidence type="ECO:0000256" key="2">
    <source>
        <dbReference type="SAM" id="Phobius"/>
    </source>
</evidence>
<dbReference type="InterPro" id="IPR045339">
    <property type="entry name" value="DUF6534"/>
</dbReference>
<accession>A0ABR3F7M9</accession>
<feature type="transmembrane region" description="Helical" evidence="2">
    <location>
        <begin position="45"/>
        <end position="68"/>
    </location>
</feature>
<feature type="transmembrane region" description="Helical" evidence="2">
    <location>
        <begin position="196"/>
        <end position="217"/>
    </location>
</feature>
<keyword evidence="2" id="KW-1133">Transmembrane helix</keyword>
<protein>
    <recommendedName>
        <fullName evidence="3">DUF6534 domain-containing protein</fullName>
    </recommendedName>
</protein>
<dbReference type="PANTHER" id="PTHR40465:SF1">
    <property type="entry name" value="DUF6534 DOMAIN-CONTAINING PROTEIN"/>
    <property type="match status" value="1"/>
</dbReference>
<gene>
    <name evidence="4" type="ORF">V5O48_010692</name>
</gene>
<sequence length="323" mass="35267">MGLYDASLGGLLGGTWANSYVYTLELLELYKYFTTYPNDPMLLKLVIIFEALVDTFSTIGNYACVYLYTVSHWGNTEYLSNQYWPMPVYLFTTGTSALIVQTYLVHRYWNLARNPTITLILALMVLGGFGGALATAVVIIMAPSLHDRHLLQVPVTVWLVGSAIADVSIAITLVVQLRRVKTAFANTQSLIKRLCGLAIQSGSATSVIALIALIIYLQDNESNISTGFAFTLGRMYALTMLRNLNTRAVAVTSDSTSRANRNAVSDEPGISLSENFGGIHVHKTAMVHIDDRTGQTSPGNHDSRSEIAPDTASDIKEQPFGDA</sequence>
<feature type="transmembrane region" description="Helical" evidence="2">
    <location>
        <begin position="88"/>
        <end position="105"/>
    </location>
</feature>